<organism evidence="3 4">
    <name type="scientific">Methylobacterium aerolatum</name>
    <dbReference type="NCBI Taxonomy" id="418708"/>
    <lineage>
        <taxon>Bacteria</taxon>
        <taxon>Pseudomonadati</taxon>
        <taxon>Pseudomonadota</taxon>
        <taxon>Alphaproteobacteria</taxon>
        <taxon>Hyphomicrobiales</taxon>
        <taxon>Methylobacteriaceae</taxon>
        <taxon>Methylobacterium</taxon>
    </lineage>
</organism>
<protein>
    <submittedName>
        <fullName evidence="3">Adenylate kinase family enzyme</fullName>
    </submittedName>
</protein>
<sequence>MIDAKTLAGKDGLYPDDIAEILANADPEKRAVLMRIGRAVVDHYRYDQAMKWLDDLYREHGTAREGRAGLFYGQPGVGKSTILKRFASMRAGPFETAKGTVRPVVLVEVPSNPNEINLFDALLTALGCEHLCVGKAEERKRAVVEQVKAQHVHMIILDEFTHVIEDKTEKFQKKAVRHLKSMLSEGACQFVFAGTEELTSIHEVYGQIRRRDAGDFYLTPFNWADEADRDEWCAILASIAGEALEGEKEEDVEEGILAIPPSPPISGLKQAHKLHKATGGNISSLMKLLFRATAIAYDEGDEALVDGVFAEAFEFARRGSKDDNPFGLPRRKPRKPRLSELPEGFENELTGVRKGERRDRDSFSKR</sequence>
<dbReference type="Proteomes" id="UP001231124">
    <property type="component" value="Unassembled WGS sequence"/>
</dbReference>
<keyword evidence="3" id="KW-0808">Transferase</keyword>
<feature type="region of interest" description="Disordered" evidence="1">
    <location>
        <begin position="320"/>
        <end position="366"/>
    </location>
</feature>
<dbReference type="Pfam" id="PF05621">
    <property type="entry name" value="TniB"/>
    <property type="match status" value="1"/>
</dbReference>
<evidence type="ECO:0000259" key="2">
    <source>
        <dbReference type="SMART" id="SM00382"/>
    </source>
</evidence>
<feature type="domain" description="AAA+ ATPase" evidence="2">
    <location>
        <begin position="65"/>
        <end position="222"/>
    </location>
</feature>
<gene>
    <name evidence="3" type="ORF">QO012_000861</name>
</gene>
<dbReference type="InterPro" id="IPR003593">
    <property type="entry name" value="AAA+_ATPase"/>
</dbReference>
<evidence type="ECO:0000313" key="3">
    <source>
        <dbReference type="EMBL" id="MDQ0446372.1"/>
    </source>
</evidence>
<dbReference type="GO" id="GO:0016301">
    <property type="term" value="F:kinase activity"/>
    <property type="evidence" value="ECO:0007669"/>
    <property type="project" value="UniProtKB-KW"/>
</dbReference>
<keyword evidence="3" id="KW-0418">Kinase</keyword>
<reference evidence="3 4" key="1">
    <citation type="submission" date="2023-07" db="EMBL/GenBank/DDBJ databases">
        <title>Genomic Encyclopedia of Type Strains, Phase IV (KMG-IV): sequencing the most valuable type-strain genomes for metagenomic binning, comparative biology and taxonomic classification.</title>
        <authorList>
            <person name="Goeker M."/>
        </authorList>
    </citation>
    <scope>NUCLEOTIDE SEQUENCE [LARGE SCALE GENOMIC DNA]</scope>
    <source>
        <strain evidence="3 4">DSM 19013</strain>
    </source>
</reference>
<comment type="caution">
    <text evidence="3">The sequence shown here is derived from an EMBL/GenBank/DDBJ whole genome shotgun (WGS) entry which is preliminary data.</text>
</comment>
<feature type="compositionally biased region" description="Basic and acidic residues" evidence="1">
    <location>
        <begin position="351"/>
        <end position="366"/>
    </location>
</feature>
<dbReference type="InterPro" id="IPR008868">
    <property type="entry name" value="TniB"/>
</dbReference>
<dbReference type="Gene3D" id="3.40.50.300">
    <property type="entry name" value="P-loop containing nucleotide triphosphate hydrolases"/>
    <property type="match status" value="1"/>
</dbReference>
<dbReference type="InterPro" id="IPR027417">
    <property type="entry name" value="P-loop_NTPase"/>
</dbReference>
<dbReference type="RefSeq" id="WP_238201263.1">
    <property type="nucleotide sequence ID" value="NZ_BPQE01000002.1"/>
</dbReference>
<name>A0ABU0HVL0_9HYPH</name>
<proteinExistence type="predicted"/>
<keyword evidence="4" id="KW-1185">Reference proteome</keyword>
<evidence type="ECO:0000313" key="4">
    <source>
        <dbReference type="Proteomes" id="UP001231124"/>
    </source>
</evidence>
<evidence type="ECO:0000256" key="1">
    <source>
        <dbReference type="SAM" id="MobiDB-lite"/>
    </source>
</evidence>
<dbReference type="SMART" id="SM00382">
    <property type="entry name" value="AAA"/>
    <property type="match status" value="1"/>
</dbReference>
<dbReference type="SUPFAM" id="SSF52540">
    <property type="entry name" value="P-loop containing nucleoside triphosphate hydrolases"/>
    <property type="match status" value="1"/>
</dbReference>
<accession>A0ABU0HVL0</accession>
<dbReference type="EMBL" id="JAUSVP010000002">
    <property type="protein sequence ID" value="MDQ0446372.1"/>
    <property type="molecule type" value="Genomic_DNA"/>
</dbReference>